<name>A0A1R1PSV7_ZANCU</name>
<proteinExistence type="predicted"/>
<gene>
    <name evidence="1" type="ORF">AX774_g2471</name>
</gene>
<sequence>MKINSSETVITSGKRKEILLYPKLDFAKSLNNEKQKYESQYSHVADIQPDNNKDDERVLDLDKIALALLQQQQSNPTQQQQPQRGEFDFARDLLISLGSSPPEYFLTSDMFSRNQ</sequence>
<evidence type="ECO:0000313" key="1">
    <source>
        <dbReference type="EMBL" id="OMH84009.1"/>
    </source>
</evidence>
<dbReference type="Proteomes" id="UP000188320">
    <property type="component" value="Unassembled WGS sequence"/>
</dbReference>
<dbReference type="EMBL" id="LSSK01000268">
    <property type="protein sequence ID" value="OMH84009.1"/>
    <property type="molecule type" value="Genomic_DNA"/>
</dbReference>
<comment type="caution">
    <text evidence="1">The sequence shown here is derived from an EMBL/GenBank/DDBJ whole genome shotgun (WGS) entry which is preliminary data.</text>
</comment>
<accession>A0A1R1PSV7</accession>
<protein>
    <submittedName>
        <fullName evidence="1">Uncharacterized protein</fullName>
    </submittedName>
</protein>
<keyword evidence="2" id="KW-1185">Reference proteome</keyword>
<reference evidence="2" key="1">
    <citation type="submission" date="2017-01" db="EMBL/GenBank/DDBJ databases">
        <authorList>
            <person name="Wang Y."/>
            <person name="White M."/>
            <person name="Kvist S."/>
            <person name="Moncalvo J.-M."/>
        </authorList>
    </citation>
    <scope>NUCLEOTIDE SEQUENCE [LARGE SCALE GENOMIC DNA]</scope>
    <source>
        <strain evidence="2">COL-18-3</strain>
    </source>
</reference>
<evidence type="ECO:0000313" key="2">
    <source>
        <dbReference type="Proteomes" id="UP000188320"/>
    </source>
</evidence>
<organism evidence="1 2">
    <name type="scientific">Zancudomyces culisetae</name>
    <name type="common">Gut fungus</name>
    <name type="synonym">Smittium culisetae</name>
    <dbReference type="NCBI Taxonomy" id="1213189"/>
    <lineage>
        <taxon>Eukaryota</taxon>
        <taxon>Fungi</taxon>
        <taxon>Fungi incertae sedis</taxon>
        <taxon>Zoopagomycota</taxon>
        <taxon>Kickxellomycotina</taxon>
        <taxon>Harpellomycetes</taxon>
        <taxon>Harpellales</taxon>
        <taxon>Legeriomycetaceae</taxon>
        <taxon>Zancudomyces</taxon>
    </lineage>
</organism>
<dbReference type="AlphaFoldDB" id="A0A1R1PSV7"/>